<dbReference type="AlphaFoldDB" id="A0A8X6XZJ7"/>
<dbReference type="OrthoDB" id="6484170at2759"/>
<accession>A0A8X6XZJ7</accession>
<dbReference type="EMBL" id="BMAV01014671">
    <property type="protein sequence ID" value="GFY63266.1"/>
    <property type="molecule type" value="Genomic_DNA"/>
</dbReference>
<gene>
    <name evidence="1" type="ORF">TNIN_245371</name>
</gene>
<evidence type="ECO:0000313" key="1">
    <source>
        <dbReference type="EMBL" id="GFY63266.1"/>
    </source>
</evidence>
<reference evidence="1" key="1">
    <citation type="submission" date="2020-08" db="EMBL/GenBank/DDBJ databases">
        <title>Multicomponent nature underlies the extraordinary mechanical properties of spider dragline silk.</title>
        <authorList>
            <person name="Kono N."/>
            <person name="Nakamura H."/>
            <person name="Mori M."/>
            <person name="Yoshida Y."/>
            <person name="Ohtoshi R."/>
            <person name="Malay A.D."/>
            <person name="Moran D.A.P."/>
            <person name="Tomita M."/>
            <person name="Numata K."/>
            <person name="Arakawa K."/>
        </authorList>
    </citation>
    <scope>NUCLEOTIDE SEQUENCE</scope>
</reference>
<organism evidence="1 2">
    <name type="scientific">Trichonephila inaurata madagascariensis</name>
    <dbReference type="NCBI Taxonomy" id="2747483"/>
    <lineage>
        <taxon>Eukaryota</taxon>
        <taxon>Metazoa</taxon>
        <taxon>Ecdysozoa</taxon>
        <taxon>Arthropoda</taxon>
        <taxon>Chelicerata</taxon>
        <taxon>Arachnida</taxon>
        <taxon>Araneae</taxon>
        <taxon>Araneomorphae</taxon>
        <taxon>Entelegynae</taxon>
        <taxon>Araneoidea</taxon>
        <taxon>Nephilidae</taxon>
        <taxon>Trichonephila</taxon>
        <taxon>Trichonephila inaurata</taxon>
    </lineage>
</organism>
<keyword evidence="2" id="KW-1185">Reference proteome</keyword>
<dbReference type="Proteomes" id="UP000886998">
    <property type="component" value="Unassembled WGS sequence"/>
</dbReference>
<evidence type="ECO:0000313" key="2">
    <source>
        <dbReference type="Proteomes" id="UP000886998"/>
    </source>
</evidence>
<comment type="caution">
    <text evidence="1">The sequence shown here is derived from an EMBL/GenBank/DDBJ whole genome shotgun (WGS) entry which is preliminary data.</text>
</comment>
<name>A0A8X6XZJ7_9ARAC</name>
<sequence length="78" mass="8820">MLIHKLSSLSDLRGSHTNQLLKSYTQQDTDDWDIGVTSCTRDRISSLLGLQFCLSEAVTQAPSLVRSKWQLLMQPINE</sequence>
<proteinExistence type="predicted"/>
<protein>
    <submittedName>
        <fullName evidence="1">Uncharacterized protein</fullName>
    </submittedName>
</protein>